<dbReference type="AlphaFoldDB" id="A0A418CLR3"/>
<evidence type="ECO:0000313" key="2">
    <source>
        <dbReference type="EMBL" id="RHY82267.1"/>
    </source>
</evidence>
<comment type="caution">
    <text evidence="2">The sequence shown here is derived from an EMBL/GenBank/DDBJ whole genome shotgun (WGS) entry which is preliminary data.</text>
</comment>
<dbReference type="Proteomes" id="UP000285712">
    <property type="component" value="Unassembled WGS sequence"/>
</dbReference>
<gene>
    <name evidence="2" type="ORF">DYB35_010052</name>
</gene>
<sequence length="158" mass="17869">MRAKKKDLTKNDREAILQQLMAHLVDNKKLIRGALNKIALDFGVHRGTVQRVWKRANVDLDNKLRPCSDVSSRKKGHSGRNLKHEDVANRLKAVVECGFQQLDESDVNAKFDQLAVEVSEAMEMSEFSSQLEKLIVNDELKEDAGVELDELLDLCSLL</sequence>
<feature type="domain" description="DUF7769" evidence="1">
    <location>
        <begin position="8"/>
        <end position="59"/>
    </location>
</feature>
<dbReference type="Pfam" id="PF24964">
    <property type="entry name" value="DUF7769"/>
    <property type="match status" value="1"/>
</dbReference>
<proteinExistence type="predicted"/>
<dbReference type="InterPro" id="IPR056671">
    <property type="entry name" value="DUF7769"/>
</dbReference>
<protein>
    <recommendedName>
        <fullName evidence="1">DUF7769 domain-containing protein</fullName>
    </recommendedName>
</protein>
<organism evidence="2 3">
    <name type="scientific">Aphanomyces astaci</name>
    <name type="common">Crayfish plague agent</name>
    <dbReference type="NCBI Taxonomy" id="112090"/>
    <lineage>
        <taxon>Eukaryota</taxon>
        <taxon>Sar</taxon>
        <taxon>Stramenopiles</taxon>
        <taxon>Oomycota</taxon>
        <taxon>Saprolegniomycetes</taxon>
        <taxon>Saprolegniales</taxon>
        <taxon>Verrucalvaceae</taxon>
        <taxon>Aphanomyces</taxon>
    </lineage>
</organism>
<reference evidence="2 3" key="1">
    <citation type="submission" date="2018-08" db="EMBL/GenBank/DDBJ databases">
        <title>Aphanomyces genome sequencing and annotation.</title>
        <authorList>
            <person name="Minardi D."/>
            <person name="Oidtmann B."/>
            <person name="Van Der Giezen M."/>
            <person name="Studholme D.J."/>
        </authorList>
    </citation>
    <scope>NUCLEOTIDE SEQUENCE [LARGE SCALE GENOMIC DNA]</scope>
    <source>
        <strain evidence="2 3">Sv</strain>
    </source>
</reference>
<accession>A0A418CLR3</accession>
<evidence type="ECO:0000313" key="3">
    <source>
        <dbReference type="Proteomes" id="UP000285712"/>
    </source>
</evidence>
<dbReference type="PANTHER" id="PTHR33889">
    <property type="entry name" value="OS04G0681850 PROTEIN"/>
    <property type="match status" value="1"/>
</dbReference>
<dbReference type="EMBL" id="QUTG01007635">
    <property type="protein sequence ID" value="RHY82267.1"/>
    <property type="molecule type" value="Genomic_DNA"/>
</dbReference>
<dbReference type="PANTHER" id="PTHR33889:SF7">
    <property type="entry name" value="OS04G0681850 PROTEIN"/>
    <property type="match status" value="1"/>
</dbReference>
<evidence type="ECO:0000259" key="1">
    <source>
        <dbReference type="Pfam" id="PF24964"/>
    </source>
</evidence>
<dbReference type="VEuPathDB" id="FungiDB:H257_09323"/>
<name>A0A418CLR3_APHAT</name>